<proteinExistence type="predicted"/>
<gene>
    <name evidence="1" type="ORF">J34TS1_11790</name>
</gene>
<dbReference type="InterPro" id="IPR045990">
    <property type="entry name" value="DUF5946"/>
</dbReference>
<sequence length="155" mass="18109">MVDNDTVMENGKCIECGAKEAEGLSCYEMFQFPLVWEHNDPRLYALHFWLVSCYMIQHPSNYTEEGYRLLVKLFSEAYDHNWDTSYILKKNRELASKVGKIVNPLPSGKRKRILRKWSMTIEDLYIGGEENAINGIKKWREALRADIDKQNKGSK</sequence>
<dbReference type="RefSeq" id="WP_212977433.1">
    <property type="nucleotide sequence ID" value="NZ_AP025343.1"/>
</dbReference>
<dbReference type="AlphaFoldDB" id="A0A919Y911"/>
<evidence type="ECO:0000313" key="2">
    <source>
        <dbReference type="Proteomes" id="UP000682811"/>
    </source>
</evidence>
<name>A0A919Y911_9BACL</name>
<comment type="caution">
    <text evidence="1">The sequence shown here is derived from an EMBL/GenBank/DDBJ whole genome shotgun (WGS) entry which is preliminary data.</text>
</comment>
<evidence type="ECO:0000313" key="1">
    <source>
        <dbReference type="EMBL" id="GIO46414.1"/>
    </source>
</evidence>
<organism evidence="1 2">
    <name type="scientific">Paenibacillus azoreducens</name>
    <dbReference type="NCBI Taxonomy" id="116718"/>
    <lineage>
        <taxon>Bacteria</taxon>
        <taxon>Bacillati</taxon>
        <taxon>Bacillota</taxon>
        <taxon>Bacilli</taxon>
        <taxon>Bacillales</taxon>
        <taxon>Paenibacillaceae</taxon>
        <taxon>Paenibacillus</taxon>
    </lineage>
</organism>
<dbReference type="EMBL" id="BORT01000003">
    <property type="protein sequence ID" value="GIO46414.1"/>
    <property type="molecule type" value="Genomic_DNA"/>
</dbReference>
<accession>A0A919Y911</accession>
<keyword evidence="2" id="KW-1185">Reference proteome</keyword>
<protein>
    <submittedName>
        <fullName evidence="1">Uncharacterized protein</fullName>
    </submittedName>
</protein>
<reference evidence="1 2" key="1">
    <citation type="submission" date="2021-03" db="EMBL/GenBank/DDBJ databases">
        <title>Antimicrobial resistance genes in bacteria isolated from Japanese honey, and their potential for conferring macrolide and lincosamide resistance in the American foulbrood pathogen Paenibacillus larvae.</title>
        <authorList>
            <person name="Okamoto M."/>
            <person name="Kumagai M."/>
            <person name="Kanamori H."/>
            <person name="Takamatsu D."/>
        </authorList>
    </citation>
    <scope>NUCLEOTIDE SEQUENCE [LARGE SCALE GENOMIC DNA]</scope>
    <source>
        <strain evidence="1 2">J34TS1</strain>
    </source>
</reference>
<dbReference type="Pfam" id="PF19371">
    <property type="entry name" value="DUF5946"/>
    <property type="match status" value="1"/>
</dbReference>
<dbReference type="Proteomes" id="UP000682811">
    <property type="component" value="Unassembled WGS sequence"/>
</dbReference>